<dbReference type="EMBL" id="JAODUO010000096">
    <property type="protein sequence ID" value="KAK2189818.1"/>
    <property type="molecule type" value="Genomic_DNA"/>
</dbReference>
<accession>A0AAD9UHK4</accession>
<evidence type="ECO:0000313" key="3">
    <source>
        <dbReference type="Proteomes" id="UP001209878"/>
    </source>
</evidence>
<dbReference type="Proteomes" id="UP001209878">
    <property type="component" value="Unassembled WGS sequence"/>
</dbReference>
<dbReference type="InterPro" id="IPR006149">
    <property type="entry name" value="EB_dom"/>
</dbReference>
<comment type="caution">
    <text evidence="2">The sequence shown here is derived from an EMBL/GenBank/DDBJ whole genome shotgun (WGS) entry which is preliminary data.</text>
</comment>
<evidence type="ECO:0000313" key="2">
    <source>
        <dbReference type="EMBL" id="KAK2189818.1"/>
    </source>
</evidence>
<protein>
    <recommendedName>
        <fullName evidence="1">EB domain-containing protein</fullName>
    </recommendedName>
</protein>
<evidence type="ECO:0000259" key="1">
    <source>
        <dbReference type="Pfam" id="PF01683"/>
    </source>
</evidence>
<organism evidence="2 3">
    <name type="scientific">Ridgeia piscesae</name>
    <name type="common">Tubeworm</name>
    <dbReference type="NCBI Taxonomy" id="27915"/>
    <lineage>
        <taxon>Eukaryota</taxon>
        <taxon>Metazoa</taxon>
        <taxon>Spiralia</taxon>
        <taxon>Lophotrochozoa</taxon>
        <taxon>Annelida</taxon>
        <taxon>Polychaeta</taxon>
        <taxon>Sedentaria</taxon>
        <taxon>Canalipalpata</taxon>
        <taxon>Sabellida</taxon>
        <taxon>Siboglinidae</taxon>
        <taxon>Ridgeia</taxon>
    </lineage>
</organism>
<name>A0AAD9UHK4_RIDPI</name>
<feature type="domain" description="EB" evidence="1">
    <location>
        <begin position="6"/>
        <end position="56"/>
    </location>
</feature>
<gene>
    <name evidence="2" type="ORF">NP493_96g09009</name>
</gene>
<dbReference type="Pfam" id="PF01683">
    <property type="entry name" value="EB"/>
    <property type="match status" value="1"/>
</dbReference>
<keyword evidence="3" id="KW-1185">Reference proteome</keyword>
<reference evidence="2" key="1">
    <citation type="journal article" date="2023" name="Mol. Biol. Evol.">
        <title>Third-Generation Sequencing Reveals the Adaptive Role of the Epigenome in Three Deep-Sea Polychaetes.</title>
        <authorList>
            <person name="Perez M."/>
            <person name="Aroh O."/>
            <person name="Sun Y."/>
            <person name="Lan Y."/>
            <person name="Juniper S.K."/>
            <person name="Young C.R."/>
            <person name="Angers B."/>
            <person name="Qian P.Y."/>
        </authorList>
    </citation>
    <scope>NUCLEOTIDE SEQUENCE</scope>
    <source>
        <strain evidence="2">R07B-5</strain>
    </source>
</reference>
<dbReference type="AlphaFoldDB" id="A0AAD9UHK4"/>
<proteinExistence type="predicted"/>
<sequence>MGLCECTNDYEYEYGLCRKLVKIGEACNPNSDTCYGLHSSCKGICACHRGYTASADKKSCVGHKYGEACNELQEFAPYIADGNEIWDYHYCNEGKGLKCDTALTGKCICKQGWKRVMDHCEGSKKGETCASDDECASTYGCVNNKCACAMGKKEVTIKHTHADGEVITQSRCVNDKAKFGLSAKSACTQSYITTLPSYQTKWWDSGENDKICGDNLRCATCIELANAKNNNKMCLHGPNPSLPGSSRPSYSGTDGDGIGLDGKNSAGHLSMNVMALVGLLLTALFFKQN</sequence>